<protein>
    <submittedName>
        <fullName evidence="2">QueT transporter family protein</fullName>
    </submittedName>
</protein>
<evidence type="ECO:0000313" key="2">
    <source>
        <dbReference type="EMBL" id="TLG72478.1"/>
    </source>
</evidence>
<keyword evidence="1" id="KW-0472">Membrane</keyword>
<keyword evidence="3" id="KW-1185">Reference proteome</keyword>
<dbReference type="OrthoDB" id="1706970at2"/>
<dbReference type="Pfam" id="PF06177">
    <property type="entry name" value="QueT"/>
    <property type="match status" value="1"/>
</dbReference>
<dbReference type="AlphaFoldDB" id="A0A5R8QAX7"/>
<feature type="transmembrane region" description="Helical" evidence="1">
    <location>
        <begin position="86"/>
        <end position="103"/>
    </location>
</feature>
<comment type="caution">
    <text evidence="2">The sequence shown here is derived from an EMBL/GenBank/DDBJ whole genome shotgun (WGS) entry which is preliminary data.</text>
</comment>
<dbReference type="EMBL" id="VBWP01000008">
    <property type="protein sequence ID" value="TLG72478.1"/>
    <property type="molecule type" value="Genomic_DNA"/>
</dbReference>
<keyword evidence="1" id="KW-1133">Transmembrane helix</keyword>
<dbReference type="PIRSF" id="PIRSF031501">
    <property type="entry name" value="QueT"/>
    <property type="match status" value="1"/>
</dbReference>
<gene>
    <name evidence="2" type="ORF">FEZ08_08810</name>
</gene>
<dbReference type="PANTHER" id="PTHR40044">
    <property type="entry name" value="INTEGRAL MEMBRANE PROTEIN-RELATED"/>
    <property type="match status" value="1"/>
</dbReference>
<dbReference type="Gene3D" id="1.10.1760.20">
    <property type="match status" value="1"/>
</dbReference>
<feature type="transmembrane region" description="Helical" evidence="1">
    <location>
        <begin position="142"/>
        <end position="164"/>
    </location>
</feature>
<organism evidence="2 3">
    <name type="scientific">Culicoidibacter larvae</name>
    <dbReference type="NCBI Taxonomy" id="2579976"/>
    <lineage>
        <taxon>Bacteria</taxon>
        <taxon>Bacillati</taxon>
        <taxon>Bacillota</taxon>
        <taxon>Culicoidibacteria</taxon>
        <taxon>Culicoidibacterales</taxon>
        <taxon>Culicoidibacteraceae</taxon>
        <taxon>Culicoidibacter</taxon>
    </lineage>
</organism>
<dbReference type="Proteomes" id="UP000306912">
    <property type="component" value="Unassembled WGS sequence"/>
</dbReference>
<keyword evidence="1" id="KW-0812">Transmembrane</keyword>
<name>A0A5R8QAX7_9FIRM</name>
<dbReference type="InterPro" id="IPR010387">
    <property type="entry name" value="QueT"/>
</dbReference>
<proteinExistence type="predicted"/>
<dbReference type="InParanoid" id="A0A5R8QAX7"/>
<sequence length="181" mass="19747">MLFNTILGVTTIMNNRTKSMATNAILAAVYVAVSLFLAPFSFGAIQLRVAEMLNATYMCKPKWLIGVAIGVFITNLFSPFGMIDVFFGTANTIISGVVAIMLARKVKSLKWRLVINSIVCAVGIVVIAIELAITGLPFWESYATLFVGELLSMTIGSFIFYLVISKSSFMQRALEIDPANL</sequence>
<feature type="transmembrane region" description="Helical" evidence="1">
    <location>
        <begin position="63"/>
        <end position="80"/>
    </location>
</feature>
<evidence type="ECO:0000256" key="1">
    <source>
        <dbReference type="SAM" id="Phobius"/>
    </source>
</evidence>
<feature type="transmembrane region" description="Helical" evidence="1">
    <location>
        <begin position="20"/>
        <end position="42"/>
    </location>
</feature>
<reference evidence="2 3" key="1">
    <citation type="submission" date="2019-05" db="EMBL/GenBank/DDBJ databases">
        <title>Culicoidintestinum kansasii gen. nov., sp. nov. from the gastrointestinal tract of the biting midge, Culicoides sonorensis.</title>
        <authorList>
            <person name="Neupane S."/>
            <person name="Ghosh A."/>
            <person name="Gunther S."/>
            <person name="Martin K."/>
            <person name="Zurek L."/>
        </authorList>
    </citation>
    <scope>NUCLEOTIDE SEQUENCE [LARGE SCALE GENOMIC DNA]</scope>
    <source>
        <strain evidence="2 3">CS-1</strain>
    </source>
</reference>
<accession>A0A5R8QAX7</accession>
<evidence type="ECO:0000313" key="3">
    <source>
        <dbReference type="Proteomes" id="UP000306912"/>
    </source>
</evidence>
<feature type="transmembrane region" description="Helical" evidence="1">
    <location>
        <begin position="115"/>
        <end position="136"/>
    </location>
</feature>
<dbReference type="PANTHER" id="PTHR40044:SF1">
    <property type="entry name" value="INTEGRAL MEMBRANE PROTEIN"/>
    <property type="match status" value="1"/>
</dbReference>